<dbReference type="SUPFAM" id="SSF51126">
    <property type="entry name" value="Pectin lyase-like"/>
    <property type="match status" value="1"/>
</dbReference>
<gene>
    <name evidence="4" type="ORF">EGYM00163_LOCUS9021</name>
</gene>
<keyword evidence="1" id="KW-0677">Repeat</keyword>
<evidence type="ECO:0000256" key="2">
    <source>
        <dbReference type="SAM" id="MobiDB-lite"/>
    </source>
</evidence>
<dbReference type="EMBL" id="HBJA01027697">
    <property type="protein sequence ID" value="CAE0797901.1"/>
    <property type="molecule type" value="Transcribed_RNA"/>
</dbReference>
<evidence type="ECO:0000256" key="1">
    <source>
        <dbReference type="ARBA" id="ARBA00022737"/>
    </source>
</evidence>
<accession>A0A7S4CIN6</accession>
<name>A0A7S4CIN6_9EUGL</name>
<dbReference type="InterPro" id="IPR012334">
    <property type="entry name" value="Pectin_lyas_fold"/>
</dbReference>
<dbReference type="InterPro" id="IPR051550">
    <property type="entry name" value="SCF-Subunits/Alg-Epimerases"/>
</dbReference>
<dbReference type="Gene3D" id="2.160.20.10">
    <property type="entry name" value="Single-stranded right-handed beta-helix, Pectin lyase-like"/>
    <property type="match status" value="1"/>
</dbReference>
<dbReference type="Pfam" id="PF13229">
    <property type="entry name" value="Beta_helix"/>
    <property type="match status" value="1"/>
</dbReference>
<feature type="region of interest" description="Disordered" evidence="2">
    <location>
        <begin position="1"/>
        <end position="38"/>
    </location>
</feature>
<sequence length="311" mass="32455">MADKKEKKGAKGKGTTDKGKPETKVEEPKEPEIPDGPRTYVVGGWSSIAAISEATRIADPAIGDRVAVKAGMFDECVEIAKEGLHLKGVGNREAITLKKGVKASATTCSLSGVTVIGEVEVEKGNLALSDCAVAKGKHGVIIHATANPSIKNNTITDQTIAAVYAFPRSRGTVEGNQLVGTGAEQTVGVFADDSSTVFKKNTISQQVTGITVQGQCAGLLLQANNISDIGGTGIHFTKGAAATCKANTVESCKYYGVLVEQAASPTLEKNTVSACPVAIKSGCKPVLKHNQFTGRLENANEIVNEKLEPTY</sequence>
<dbReference type="PANTHER" id="PTHR22990:SF15">
    <property type="entry name" value="F-BOX ONLY PROTEIN 10"/>
    <property type="match status" value="1"/>
</dbReference>
<organism evidence="4">
    <name type="scientific">Eutreptiella gymnastica</name>
    <dbReference type="NCBI Taxonomy" id="73025"/>
    <lineage>
        <taxon>Eukaryota</taxon>
        <taxon>Discoba</taxon>
        <taxon>Euglenozoa</taxon>
        <taxon>Euglenida</taxon>
        <taxon>Spirocuta</taxon>
        <taxon>Euglenophyceae</taxon>
        <taxon>Eutreptiales</taxon>
        <taxon>Eutreptiaceae</taxon>
        <taxon>Eutreptiella</taxon>
    </lineage>
</organism>
<evidence type="ECO:0000259" key="3">
    <source>
        <dbReference type="Pfam" id="PF13229"/>
    </source>
</evidence>
<dbReference type="PANTHER" id="PTHR22990">
    <property type="entry name" value="F-BOX ONLY PROTEIN"/>
    <property type="match status" value="1"/>
</dbReference>
<feature type="compositionally biased region" description="Basic and acidic residues" evidence="2">
    <location>
        <begin position="14"/>
        <end position="32"/>
    </location>
</feature>
<protein>
    <recommendedName>
        <fullName evidence="3">Right handed beta helix domain-containing protein</fullName>
    </recommendedName>
</protein>
<evidence type="ECO:0000313" key="4">
    <source>
        <dbReference type="EMBL" id="CAE0797901.1"/>
    </source>
</evidence>
<reference evidence="4" key="1">
    <citation type="submission" date="2021-01" db="EMBL/GenBank/DDBJ databases">
        <authorList>
            <person name="Corre E."/>
            <person name="Pelletier E."/>
            <person name="Niang G."/>
            <person name="Scheremetjew M."/>
            <person name="Finn R."/>
            <person name="Kale V."/>
            <person name="Holt S."/>
            <person name="Cochrane G."/>
            <person name="Meng A."/>
            <person name="Brown T."/>
            <person name="Cohen L."/>
        </authorList>
    </citation>
    <scope>NUCLEOTIDE SEQUENCE</scope>
    <source>
        <strain evidence="4">CCMP1594</strain>
    </source>
</reference>
<dbReference type="InterPro" id="IPR011050">
    <property type="entry name" value="Pectin_lyase_fold/virulence"/>
</dbReference>
<dbReference type="InterPro" id="IPR039448">
    <property type="entry name" value="Beta_helix"/>
</dbReference>
<feature type="domain" description="Right handed beta helix" evidence="3">
    <location>
        <begin position="187"/>
        <end position="294"/>
    </location>
</feature>
<dbReference type="AlphaFoldDB" id="A0A7S4CIN6"/>
<proteinExistence type="predicted"/>